<sequence length="156" mass="17949">MNFMKKSIFLLSVFMILTCIISTESYAKSKNFKSYQGNWSYKSKVGKYGHLGLMLNIKFKNNNTASIEVTSDYFLPLDDTKKNFENGVGKMRSALVETQLIFNQNGVATKKYKDEYSNGILTVQLKGNKMLLKWKDIEYISEYSIPEGDYILTKVK</sequence>
<keyword evidence="2" id="KW-1185">Reference proteome</keyword>
<dbReference type="HOGENOM" id="CLU_1682999_0_0_9"/>
<dbReference type="eggNOG" id="ENOG5033945">
    <property type="taxonomic scope" value="Bacteria"/>
</dbReference>
<dbReference type="AlphaFoldDB" id="U1WP83"/>
<dbReference type="EMBL" id="AWSJ01000098">
    <property type="protein sequence ID" value="ERI10404.1"/>
    <property type="molecule type" value="Genomic_DNA"/>
</dbReference>
<dbReference type="RefSeq" id="WP_021619499.1">
    <property type="nucleotide sequence ID" value="NZ_KE952684.1"/>
</dbReference>
<organism evidence="1 2">
    <name type="scientific">Aneurinibacillus aneurinilyticus ATCC 12856</name>
    <dbReference type="NCBI Taxonomy" id="649747"/>
    <lineage>
        <taxon>Bacteria</taxon>
        <taxon>Bacillati</taxon>
        <taxon>Bacillota</taxon>
        <taxon>Bacilli</taxon>
        <taxon>Bacillales</taxon>
        <taxon>Paenibacillaceae</taxon>
        <taxon>Aneurinibacillus group</taxon>
        <taxon>Aneurinibacillus</taxon>
    </lineage>
</organism>
<gene>
    <name evidence="1" type="ORF">HMPREF0083_01503</name>
</gene>
<proteinExistence type="predicted"/>
<dbReference type="Proteomes" id="UP000016511">
    <property type="component" value="Unassembled WGS sequence"/>
</dbReference>
<comment type="caution">
    <text evidence="1">The sequence shown here is derived from an EMBL/GenBank/DDBJ whole genome shotgun (WGS) entry which is preliminary data.</text>
</comment>
<reference evidence="1 2" key="1">
    <citation type="submission" date="2013-08" db="EMBL/GenBank/DDBJ databases">
        <authorList>
            <person name="Weinstock G."/>
            <person name="Sodergren E."/>
            <person name="Wylie T."/>
            <person name="Fulton L."/>
            <person name="Fulton R."/>
            <person name="Fronick C."/>
            <person name="O'Laughlin M."/>
            <person name="Godfrey J."/>
            <person name="Miner T."/>
            <person name="Herter B."/>
            <person name="Appelbaum E."/>
            <person name="Cordes M."/>
            <person name="Lek S."/>
            <person name="Wollam A."/>
            <person name="Pepin K.H."/>
            <person name="Palsikar V.B."/>
            <person name="Mitreva M."/>
            <person name="Wilson R.K."/>
        </authorList>
    </citation>
    <scope>NUCLEOTIDE SEQUENCE [LARGE SCALE GENOMIC DNA]</scope>
    <source>
        <strain evidence="1 2">ATCC 12856</strain>
    </source>
</reference>
<accession>U1WP83</accession>
<name>U1WP83_ANEAE</name>
<dbReference type="GeneID" id="92837584"/>
<protein>
    <submittedName>
        <fullName evidence="1">Uncharacterized protein</fullName>
    </submittedName>
</protein>
<evidence type="ECO:0000313" key="2">
    <source>
        <dbReference type="Proteomes" id="UP000016511"/>
    </source>
</evidence>
<evidence type="ECO:0000313" key="1">
    <source>
        <dbReference type="EMBL" id="ERI10404.1"/>
    </source>
</evidence>